<evidence type="ECO:0000256" key="3">
    <source>
        <dbReference type="ARBA" id="ARBA00023136"/>
    </source>
</evidence>
<keyword evidence="4" id="KW-1015">Disulfide bond</keyword>
<feature type="domain" description="Ephrin RBD" evidence="8">
    <location>
        <begin position="105"/>
        <end position="243"/>
    </location>
</feature>
<dbReference type="PANTHER" id="PTHR11304:SF29">
    <property type="entry name" value="EPHRIN"/>
    <property type="match status" value="1"/>
</dbReference>
<reference evidence="9" key="1">
    <citation type="journal article" date="2014" name="Nat. Genet.">
        <title>Genome and transcriptome of the porcine whipworm Trichuris suis.</title>
        <authorList>
            <person name="Jex A.R."/>
            <person name="Nejsum P."/>
            <person name="Schwarz E.M."/>
            <person name="Hu L."/>
            <person name="Young N.D."/>
            <person name="Hall R.S."/>
            <person name="Korhonen P.K."/>
            <person name="Liao S."/>
            <person name="Thamsborg S."/>
            <person name="Xia J."/>
            <person name="Xu P."/>
            <person name="Wang S."/>
            <person name="Scheerlinck J.P."/>
            <person name="Hofmann A."/>
            <person name="Sternberg P.W."/>
            <person name="Wang J."/>
            <person name="Gasser R.B."/>
        </authorList>
    </citation>
    <scope>NUCLEOTIDE SEQUENCE [LARGE SCALE GENOMIC DNA]</scope>
    <source>
        <strain evidence="9">DCEP-RM93F</strain>
    </source>
</reference>
<gene>
    <name evidence="9" type="ORF">M514_01831</name>
</gene>
<dbReference type="InterPro" id="IPR031328">
    <property type="entry name" value="Ephrin"/>
</dbReference>
<proteinExistence type="inferred from homology"/>
<dbReference type="Proteomes" id="UP000030758">
    <property type="component" value="Unassembled WGS sequence"/>
</dbReference>
<dbReference type="AlphaFoldDB" id="A0A085NTA8"/>
<sequence>MDAQLYSSNEPLSYKEYLAGKHGALFLMALSLPSCQKIGPLVFILCSSNAAELSFTARYKVTCRGTYFLGQLCRWFRFIGPRMIKGSMVILELFSFLLATPAFGRQLPSIFWNSSSSLFRPGDPGISTLKAELMDSLEIHCPFYNDSVMLNSAEYSIIYMVSEYGYENCVLDEERPVGQCYSPYKETVIRLVIREFTPIPNGLEFEPGQTYYFISTSDGSMSGVHNRFGGLCASASMKFQIRVGTKGRREWNTISQPVPPRQTSIEERVDGPLRSIDGNQLPRNDERLSLPLAAESPMELLEEEQPSHLSIYELGRQIPPGLSPYTGEEDMNDPWRHHPRRPPLILYEIHEMLSPEDQAVVSYSSASGGTLRHSLRWALNDLPLFANAFYLLEANRPNTMVTSSLPFVFYLAFCWFH</sequence>
<organism evidence="9">
    <name type="scientific">Trichuris suis</name>
    <name type="common">pig whipworm</name>
    <dbReference type="NCBI Taxonomy" id="68888"/>
    <lineage>
        <taxon>Eukaryota</taxon>
        <taxon>Metazoa</taxon>
        <taxon>Ecdysozoa</taxon>
        <taxon>Nematoda</taxon>
        <taxon>Enoplea</taxon>
        <taxon>Dorylaimia</taxon>
        <taxon>Trichinellida</taxon>
        <taxon>Trichuridae</taxon>
        <taxon>Trichuris</taxon>
    </lineage>
</organism>
<keyword evidence="3 7" id="KW-0472">Membrane</keyword>
<dbReference type="Pfam" id="PF00812">
    <property type="entry name" value="Ephrin"/>
    <property type="match status" value="1"/>
</dbReference>
<dbReference type="PANTHER" id="PTHR11304">
    <property type="entry name" value="EPHRIN"/>
    <property type="match status" value="1"/>
</dbReference>
<keyword evidence="5" id="KW-0325">Glycoprotein</keyword>
<comment type="subcellular location">
    <subcellularLocation>
        <location evidence="1">Membrane</location>
    </subcellularLocation>
</comment>
<dbReference type="EMBL" id="KL367476">
    <property type="protein sequence ID" value="KFD72704.1"/>
    <property type="molecule type" value="Genomic_DNA"/>
</dbReference>
<evidence type="ECO:0000259" key="8">
    <source>
        <dbReference type="PROSITE" id="PS51551"/>
    </source>
</evidence>
<dbReference type="CDD" id="cd02675">
    <property type="entry name" value="Ephrin_ectodomain"/>
    <property type="match status" value="1"/>
</dbReference>
<dbReference type="GO" id="GO:0007411">
    <property type="term" value="P:axon guidance"/>
    <property type="evidence" value="ECO:0007669"/>
    <property type="project" value="TreeGrafter"/>
</dbReference>
<evidence type="ECO:0000313" key="9">
    <source>
        <dbReference type="EMBL" id="KFD72704.1"/>
    </source>
</evidence>
<name>A0A085NTA8_9BILA</name>
<protein>
    <recommendedName>
        <fullName evidence="8">Ephrin RBD domain-containing protein</fullName>
    </recommendedName>
</protein>
<dbReference type="SUPFAM" id="SSF49503">
    <property type="entry name" value="Cupredoxins"/>
    <property type="match status" value="1"/>
</dbReference>
<evidence type="ECO:0000256" key="4">
    <source>
        <dbReference type="ARBA" id="ARBA00023157"/>
    </source>
</evidence>
<keyword evidence="2" id="KW-0732">Signal</keyword>
<evidence type="ECO:0000256" key="6">
    <source>
        <dbReference type="PROSITE-ProRule" id="PRU00884"/>
    </source>
</evidence>
<evidence type="ECO:0000256" key="5">
    <source>
        <dbReference type="ARBA" id="ARBA00023180"/>
    </source>
</evidence>
<evidence type="ECO:0000256" key="2">
    <source>
        <dbReference type="ARBA" id="ARBA00022729"/>
    </source>
</evidence>
<dbReference type="InterPro" id="IPR001799">
    <property type="entry name" value="Ephrin_RBD"/>
</dbReference>
<comment type="caution">
    <text evidence="6">Lacks conserved residue(s) required for the propagation of feature annotation.</text>
</comment>
<comment type="similarity">
    <text evidence="6 7">Belongs to the ephrin family.</text>
</comment>
<accession>A0A085NTA8</accession>
<dbReference type="GO" id="GO:0005886">
    <property type="term" value="C:plasma membrane"/>
    <property type="evidence" value="ECO:0007669"/>
    <property type="project" value="TreeGrafter"/>
</dbReference>
<dbReference type="GO" id="GO:0048013">
    <property type="term" value="P:ephrin receptor signaling pathway"/>
    <property type="evidence" value="ECO:0007669"/>
    <property type="project" value="TreeGrafter"/>
</dbReference>
<dbReference type="InterPro" id="IPR008972">
    <property type="entry name" value="Cupredoxin"/>
</dbReference>
<evidence type="ECO:0000256" key="7">
    <source>
        <dbReference type="RuleBase" id="RU004375"/>
    </source>
</evidence>
<dbReference type="PRINTS" id="PR01347">
    <property type="entry name" value="EPHRIN"/>
</dbReference>
<dbReference type="PROSITE" id="PS51551">
    <property type="entry name" value="EPHRIN_RBD_2"/>
    <property type="match status" value="1"/>
</dbReference>
<dbReference type="Gene3D" id="2.60.40.420">
    <property type="entry name" value="Cupredoxins - blue copper proteins"/>
    <property type="match status" value="1"/>
</dbReference>
<dbReference type="GO" id="GO:0046875">
    <property type="term" value="F:ephrin receptor binding"/>
    <property type="evidence" value="ECO:0007669"/>
    <property type="project" value="TreeGrafter"/>
</dbReference>
<evidence type="ECO:0000256" key="1">
    <source>
        <dbReference type="ARBA" id="ARBA00004370"/>
    </source>
</evidence>